<evidence type="ECO:0000313" key="1">
    <source>
        <dbReference type="EMBL" id="RHI25825.1"/>
    </source>
</evidence>
<name>A0A414ZRG5_9FIRM</name>
<comment type="caution">
    <text evidence="1">The sequence shown here is derived from an EMBL/GenBank/DDBJ whole genome shotgun (WGS) entry which is preliminary data.</text>
</comment>
<proteinExistence type="predicted"/>
<dbReference type="AlphaFoldDB" id="A0A414ZRG5"/>
<dbReference type="EMBL" id="QRKN01000001">
    <property type="protein sequence ID" value="RHI25825.1"/>
    <property type="molecule type" value="Genomic_DNA"/>
</dbReference>
<evidence type="ECO:0000313" key="2">
    <source>
        <dbReference type="Proteomes" id="UP000285865"/>
    </source>
</evidence>
<reference evidence="1 2" key="1">
    <citation type="submission" date="2018-08" db="EMBL/GenBank/DDBJ databases">
        <title>A genome reference for cultivated species of the human gut microbiota.</title>
        <authorList>
            <person name="Zou Y."/>
            <person name="Xue W."/>
            <person name="Luo G."/>
        </authorList>
    </citation>
    <scope>NUCLEOTIDE SEQUENCE [LARGE SCALE GENOMIC DNA]</scope>
    <source>
        <strain evidence="1 2">AM16-11</strain>
    </source>
</reference>
<dbReference type="Proteomes" id="UP000285865">
    <property type="component" value="Unassembled WGS sequence"/>
</dbReference>
<sequence length="64" mass="7761">MTDNEIHKYLIKHNWAVNSHEFISIMNESPQIERTEYNSQNDILTVYTHDYVFSCKWVLNEIKE</sequence>
<accession>A0A414ZRG5</accession>
<protein>
    <submittedName>
        <fullName evidence="1">Uncharacterized protein</fullName>
    </submittedName>
</protein>
<organism evidence="1 2">
    <name type="scientific">Agathobacter rectalis</name>
    <dbReference type="NCBI Taxonomy" id="39491"/>
    <lineage>
        <taxon>Bacteria</taxon>
        <taxon>Bacillati</taxon>
        <taxon>Bacillota</taxon>
        <taxon>Clostridia</taxon>
        <taxon>Lachnospirales</taxon>
        <taxon>Lachnospiraceae</taxon>
        <taxon>Agathobacter</taxon>
    </lineage>
</organism>
<gene>
    <name evidence="1" type="ORF">DW172_03870</name>
</gene>